<proteinExistence type="predicted"/>
<comment type="caution">
    <text evidence="1">The sequence shown here is derived from an EMBL/GenBank/DDBJ whole genome shotgun (WGS) entry which is preliminary data.</text>
</comment>
<evidence type="ECO:0000313" key="1">
    <source>
        <dbReference type="EMBL" id="KKS09360.1"/>
    </source>
</evidence>
<reference evidence="1 2" key="1">
    <citation type="journal article" date="2015" name="Nature">
        <title>rRNA introns, odd ribosomes, and small enigmatic genomes across a large radiation of phyla.</title>
        <authorList>
            <person name="Brown C.T."/>
            <person name="Hug L.A."/>
            <person name="Thomas B.C."/>
            <person name="Sharon I."/>
            <person name="Castelle C.J."/>
            <person name="Singh A."/>
            <person name="Wilkins M.J."/>
            <person name="Williams K.H."/>
            <person name="Banfield J.F."/>
        </authorList>
    </citation>
    <scope>NUCLEOTIDE SEQUENCE [LARGE SCALE GENOMIC DNA]</scope>
</reference>
<organism evidence="1 2">
    <name type="scientific">candidate division CPR2 bacterium GW2011_GWC1_41_48</name>
    <dbReference type="NCBI Taxonomy" id="1618344"/>
    <lineage>
        <taxon>Bacteria</taxon>
        <taxon>Bacteria division CPR2</taxon>
    </lineage>
</organism>
<sequence length="206" mass="24106">MDNLFRVSVKGVLKVNHKYLLRKNERDEWELIGGKLETGDKSIKSRLKTEFREEAGLRVKVDGHLEPWVYKIGDRRILILPYITEIMSSRKKKSLQNEELGWFINKELDSLNLPDGYMHSIRQTVPFGSYSYLKGGEAGFPDSMFKVYVVIKDINRKTRVLLENHQNPREIAEGVIREKSLSGVKLISEPSTRYKNNIFINYRIFR</sequence>
<dbReference type="Gene3D" id="3.90.79.10">
    <property type="entry name" value="Nucleoside Triphosphate Pyrophosphohydrolase"/>
    <property type="match status" value="1"/>
</dbReference>
<dbReference type="Proteomes" id="UP000033869">
    <property type="component" value="Unassembled WGS sequence"/>
</dbReference>
<gene>
    <name evidence="1" type="ORF">UU65_C0002G0138</name>
</gene>
<dbReference type="SUPFAM" id="SSF55811">
    <property type="entry name" value="Nudix"/>
    <property type="match status" value="1"/>
</dbReference>
<dbReference type="InterPro" id="IPR015797">
    <property type="entry name" value="NUDIX_hydrolase-like_dom_sf"/>
</dbReference>
<evidence type="ECO:0000313" key="2">
    <source>
        <dbReference type="Proteomes" id="UP000033869"/>
    </source>
</evidence>
<name>A0A0G0W8Q2_UNCC2</name>
<keyword evidence="1" id="KW-0378">Hydrolase</keyword>
<dbReference type="GO" id="GO:0016787">
    <property type="term" value="F:hydrolase activity"/>
    <property type="evidence" value="ECO:0007669"/>
    <property type="project" value="UniProtKB-KW"/>
</dbReference>
<dbReference type="AlphaFoldDB" id="A0A0G0W8Q2"/>
<dbReference type="EMBL" id="LCBL01000002">
    <property type="protein sequence ID" value="KKS09360.1"/>
    <property type="molecule type" value="Genomic_DNA"/>
</dbReference>
<accession>A0A0G0W8Q2</accession>
<protein>
    <submittedName>
        <fullName evidence="1">NUDIX hydrolase</fullName>
    </submittedName>
</protein>